<feature type="compositionally biased region" description="Polar residues" evidence="1">
    <location>
        <begin position="145"/>
        <end position="156"/>
    </location>
</feature>
<keyword evidence="3" id="KW-1185">Reference proteome</keyword>
<feature type="region of interest" description="Disordered" evidence="1">
    <location>
        <begin position="31"/>
        <end position="63"/>
    </location>
</feature>
<comment type="caution">
    <text evidence="2">The sequence shown here is derived from an EMBL/GenBank/DDBJ whole genome shotgun (WGS) entry which is preliminary data.</text>
</comment>
<dbReference type="Proteomes" id="UP000192247">
    <property type="component" value="Unassembled WGS sequence"/>
</dbReference>
<dbReference type="AlphaFoldDB" id="A0A1V9Y1K9"/>
<evidence type="ECO:0000313" key="3">
    <source>
        <dbReference type="Proteomes" id="UP000192247"/>
    </source>
</evidence>
<organism evidence="2 3">
    <name type="scientific">Tropilaelaps mercedesae</name>
    <dbReference type="NCBI Taxonomy" id="418985"/>
    <lineage>
        <taxon>Eukaryota</taxon>
        <taxon>Metazoa</taxon>
        <taxon>Ecdysozoa</taxon>
        <taxon>Arthropoda</taxon>
        <taxon>Chelicerata</taxon>
        <taxon>Arachnida</taxon>
        <taxon>Acari</taxon>
        <taxon>Parasitiformes</taxon>
        <taxon>Mesostigmata</taxon>
        <taxon>Gamasina</taxon>
        <taxon>Dermanyssoidea</taxon>
        <taxon>Laelapidae</taxon>
        <taxon>Tropilaelaps</taxon>
    </lineage>
</organism>
<gene>
    <name evidence="2" type="ORF">BIW11_05617</name>
</gene>
<name>A0A1V9Y1K9_9ACAR</name>
<sequence length="179" mass="18801">MEHVACGRNALVWKGVEDICNSSEAGLLQLNPGKSSPVGDPLAQHESPKQSLYSPGQVGRHGQWHPRTGSNFPSLSSSFSKLKACNANQPAKFCATSATQHMVAACTLGVNTLRVRYRGFPCPDDASNMPATRPLPTHAPASEPSPESLTGPGTATQHRKYRRASAIAGGLALPASSST</sequence>
<dbReference type="InParanoid" id="A0A1V9Y1K9"/>
<evidence type="ECO:0000313" key="2">
    <source>
        <dbReference type="EMBL" id="OQR79612.1"/>
    </source>
</evidence>
<reference evidence="2 3" key="1">
    <citation type="journal article" date="2017" name="Gigascience">
        <title>Draft genome of the honey bee ectoparasitic mite, Tropilaelaps mercedesae, is shaped by the parasitic life history.</title>
        <authorList>
            <person name="Dong X."/>
            <person name="Armstrong S.D."/>
            <person name="Xia D."/>
            <person name="Makepeace B.L."/>
            <person name="Darby A.C."/>
            <person name="Kadowaki T."/>
        </authorList>
    </citation>
    <scope>NUCLEOTIDE SEQUENCE [LARGE SCALE GENOMIC DNA]</scope>
    <source>
        <strain evidence="2">Wuxi-XJTLU</strain>
    </source>
</reference>
<proteinExistence type="predicted"/>
<evidence type="ECO:0000256" key="1">
    <source>
        <dbReference type="SAM" id="MobiDB-lite"/>
    </source>
</evidence>
<protein>
    <submittedName>
        <fullName evidence="2">Uncharacterized protein</fullName>
    </submittedName>
</protein>
<dbReference type="EMBL" id="MNPL01000891">
    <property type="protein sequence ID" value="OQR79612.1"/>
    <property type="molecule type" value="Genomic_DNA"/>
</dbReference>
<feature type="region of interest" description="Disordered" evidence="1">
    <location>
        <begin position="125"/>
        <end position="162"/>
    </location>
</feature>
<accession>A0A1V9Y1K9</accession>